<protein>
    <submittedName>
        <fullName evidence="11">Respiratory-chain NADH dehydrogenase domain 51 kDa subunit</fullName>
    </submittedName>
</protein>
<sequence>MISKDELLKAVFEAGVVGAGGAGFPTHVKLKADGIDTYVINGVECEPLLFKDKHLMREESQFLVDSAREVAEAIGAKRAVFVLKEKYKEEIESLRKAGGEVIPIRDYYPAGDEVILIREALGRTVPEGGLPLMVGVVVSNVETLYNLGRAMDSKSVTHKFVTVSGYVKEPGVWLVPVGVHASSLIKACGGITIEDPWYIDGGPMTGKYRKDLDFVVSKTTSGIIVVPGDSALVKYETMPVEIMLKQAKYACIQCNQCTLVCSRKLVGYDLKPHMIMRAMAYNKLADISVLKSAFLCSECNLCSGLHACPMQLSPRRVNQQLKAILRQQGVKPEFQKRDMQMDLMRDYRLLPSGRLKRRIGLDKFPEELPFRGVFKDFDEVFVPFLQHIGRPCVPAVSEGDFVAAGQALGFPPEGALGAAVHSSIDGVVLSVTAEGVKIKKVDME</sequence>
<dbReference type="InterPro" id="IPR009051">
    <property type="entry name" value="Helical_ferredxn"/>
</dbReference>
<dbReference type="PANTHER" id="PTHR43034">
    <property type="entry name" value="ION-TRANSLOCATING OXIDOREDUCTASE COMPLEX SUBUNIT C"/>
    <property type="match status" value="1"/>
</dbReference>
<feature type="domain" description="Soluble ligand binding" evidence="9">
    <location>
        <begin position="161"/>
        <end position="206"/>
    </location>
</feature>
<organism evidence="11 12">
    <name type="scientific">Thermovirga lienii (strain ATCC BAA-1197 / DSM 17291 / Cas60314)</name>
    <dbReference type="NCBI Taxonomy" id="580340"/>
    <lineage>
        <taxon>Bacteria</taxon>
        <taxon>Thermotogati</taxon>
        <taxon>Synergistota</taxon>
        <taxon>Synergistia</taxon>
        <taxon>Synergistales</taxon>
        <taxon>Thermovirgaceae</taxon>
        <taxon>Thermovirga</taxon>
    </lineage>
</organism>
<evidence type="ECO:0000256" key="5">
    <source>
        <dbReference type="ARBA" id="ARBA00022982"/>
    </source>
</evidence>
<evidence type="ECO:0000256" key="6">
    <source>
        <dbReference type="ARBA" id="ARBA00023004"/>
    </source>
</evidence>
<accession>G7V6C5</accession>
<dbReference type="eggNOG" id="COG4656">
    <property type="taxonomic scope" value="Bacteria"/>
</dbReference>
<dbReference type="GO" id="GO:0009055">
    <property type="term" value="F:electron transfer activity"/>
    <property type="evidence" value="ECO:0007669"/>
    <property type="project" value="InterPro"/>
</dbReference>
<evidence type="ECO:0000313" key="12">
    <source>
        <dbReference type="Proteomes" id="UP000005868"/>
    </source>
</evidence>
<dbReference type="Pfam" id="PF13534">
    <property type="entry name" value="Fer4_17"/>
    <property type="match status" value="1"/>
</dbReference>
<evidence type="ECO:0000256" key="4">
    <source>
        <dbReference type="ARBA" id="ARBA00022737"/>
    </source>
</evidence>
<evidence type="ECO:0000256" key="1">
    <source>
        <dbReference type="ARBA" id="ARBA00022448"/>
    </source>
</evidence>
<dbReference type="SUPFAM" id="SSF142019">
    <property type="entry name" value="Nqo1 FMN-binding domain-like"/>
    <property type="match status" value="1"/>
</dbReference>
<dbReference type="Gene3D" id="3.10.20.600">
    <property type="match status" value="1"/>
</dbReference>
<keyword evidence="4" id="KW-0677">Repeat</keyword>
<dbReference type="SUPFAM" id="SSF142984">
    <property type="entry name" value="Nqo1 middle domain-like"/>
    <property type="match status" value="1"/>
</dbReference>
<keyword evidence="7" id="KW-0411">Iron-sulfur</keyword>
<dbReference type="PANTHER" id="PTHR43034:SF2">
    <property type="entry name" value="ION-TRANSLOCATING OXIDOREDUCTASE COMPLEX SUBUNIT C"/>
    <property type="match status" value="1"/>
</dbReference>
<keyword evidence="12" id="KW-1185">Reference proteome</keyword>
<evidence type="ECO:0000256" key="3">
    <source>
        <dbReference type="ARBA" id="ARBA00022723"/>
    </source>
</evidence>
<dbReference type="KEGG" id="tli:Tlie_0210"/>
<evidence type="ECO:0000259" key="9">
    <source>
        <dbReference type="Pfam" id="PF10531"/>
    </source>
</evidence>
<dbReference type="SUPFAM" id="SSF46548">
    <property type="entry name" value="alpha-helical ferredoxin"/>
    <property type="match status" value="1"/>
</dbReference>
<keyword evidence="6" id="KW-0408">Iron</keyword>
<dbReference type="AlphaFoldDB" id="G7V6C5"/>
<evidence type="ECO:0000259" key="10">
    <source>
        <dbReference type="Pfam" id="PF13375"/>
    </source>
</evidence>
<evidence type="ECO:0000259" key="8">
    <source>
        <dbReference type="Pfam" id="PF01512"/>
    </source>
</evidence>
<dbReference type="PIRSF" id="PIRSF036408">
    <property type="entry name" value="PduS_prd"/>
    <property type="match status" value="1"/>
</dbReference>
<dbReference type="InterPro" id="IPR026902">
    <property type="entry name" value="RnfC_N"/>
</dbReference>
<keyword evidence="1" id="KW-0813">Transport</keyword>
<evidence type="ECO:0000256" key="7">
    <source>
        <dbReference type="ARBA" id="ARBA00023014"/>
    </source>
</evidence>
<evidence type="ECO:0000256" key="2">
    <source>
        <dbReference type="ARBA" id="ARBA00022485"/>
    </source>
</evidence>
<dbReference type="Pfam" id="PF01512">
    <property type="entry name" value="Complex1_51K"/>
    <property type="match status" value="1"/>
</dbReference>
<dbReference type="GO" id="GO:0016020">
    <property type="term" value="C:membrane"/>
    <property type="evidence" value="ECO:0007669"/>
    <property type="project" value="InterPro"/>
</dbReference>
<dbReference type="HOGENOM" id="CLU_010808_0_0_0"/>
<dbReference type="Pfam" id="PF10531">
    <property type="entry name" value="SLBB"/>
    <property type="match status" value="1"/>
</dbReference>
<feature type="domain" description="RnfC Barrel sandwich hybrid" evidence="10">
    <location>
        <begin position="378"/>
        <end position="433"/>
    </location>
</feature>
<evidence type="ECO:0000313" key="11">
    <source>
        <dbReference type="EMBL" id="AER65954.1"/>
    </source>
</evidence>
<keyword evidence="5" id="KW-0249">Electron transport</keyword>
<reference evidence="11 12" key="2">
    <citation type="journal article" date="2012" name="Stand. Genomic Sci.">
        <title>Genome sequence of the moderately thermophilic, amino-acid-degrading and sulfur-reducing bacterium Thermovirga lienii type strain (Cas60314(T)).</title>
        <authorList>
            <person name="Goker M."/>
            <person name="Saunders E."/>
            <person name="Lapidus A."/>
            <person name="Nolan M."/>
            <person name="Lucas S."/>
            <person name="Hammon N."/>
            <person name="Deshpande S."/>
            <person name="Cheng J.F."/>
            <person name="Han C."/>
            <person name="Tapia R."/>
            <person name="Goodwin L.A."/>
            <person name="Pitluck S."/>
            <person name="Liolios K."/>
            <person name="Mavromatis K."/>
            <person name="Pagani I."/>
            <person name="Ivanova N."/>
            <person name="Mikhailova N."/>
            <person name="Pati A."/>
            <person name="Chen A."/>
            <person name="Palaniappan K."/>
            <person name="Land M."/>
            <person name="Chang Y.J."/>
            <person name="Jeffries C.D."/>
            <person name="Brambilla E.M."/>
            <person name="Rohde M."/>
            <person name="Spring S."/>
            <person name="Detter J.C."/>
            <person name="Woyke T."/>
            <person name="Bristow J."/>
            <person name="Eisen J.A."/>
            <person name="Markowitz V."/>
            <person name="Hugenholtz P."/>
            <person name="Kyrpides N.C."/>
            <person name="Klenk H.P."/>
        </authorList>
    </citation>
    <scope>NUCLEOTIDE SEQUENCE [LARGE SCALE GENOMIC DNA]</scope>
    <source>
        <strain evidence="12">ATCC BAA-1197 / DSM 17291 / Cas60314</strain>
    </source>
</reference>
<reference evidence="12" key="1">
    <citation type="submission" date="2011-10" db="EMBL/GenBank/DDBJ databases">
        <title>The complete genome of chromosome of Thermovirga lienii DSM 17291.</title>
        <authorList>
            <consortium name="US DOE Joint Genome Institute (JGI-PGF)"/>
            <person name="Lucas S."/>
            <person name="Copeland A."/>
            <person name="Lapidus A."/>
            <person name="Glavina del Rio T."/>
            <person name="Dalin E."/>
            <person name="Tice H."/>
            <person name="Bruce D."/>
            <person name="Goodwin L."/>
            <person name="Pitluck S."/>
            <person name="Peters L."/>
            <person name="Mikhailova N."/>
            <person name="Saunders E."/>
            <person name="Kyrpides N."/>
            <person name="Mavromatis K."/>
            <person name="Ivanova N."/>
            <person name="Last F.I."/>
            <person name="Brettin T."/>
            <person name="Detter J.C."/>
            <person name="Han C."/>
            <person name="Larimer F."/>
            <person name="Land M."/>
            <person name="Hauser L."/>
            <person name="Markowitz V."/>
            <person name="Cheng J.-F."/>
            <person name="Hugenholtz P."/>
            <person name="Woyke T."/>
            <person name="Wu D."/>
            <person name="Spring S."/>
            <person name="Schroeder M."/>
            <person name="Brambilla E.-M."/>
            <person name="Klenk H.-P."/>
            <person name="Eisen J.A."/>
        </authorList>
    </citation>
    <scope>NUCLEOTIDE SEQUENCE [LARGE SCALE GENOMIC DNA]</scope>
    <source>
        <strain evidence="12">ATCC BAA-1197 / DSM 17291 / Cas60314</strain>
    </source>
</reference>
<dbReference type="GO" id="GO:0046872">
    <property type="term" value="F:metal ion binding"/>
    <property type="evidence" value="ECO:0007669"/>
    <property type="project" value="UniProtKB-KW"/>
</dbReference>
<dbReference type="Pfam" id="PF13375">
    <property type="entry name" value="RnfC_N"/>
    <property type="match status" value="1"/>
</dbReference>
<dbReference type="InterPro" id="IPR010208">
    <property type="entry name" value="Ion_transpt_RnfC/RsxC"/>
</dbReference>
<proteinExistence type="predicted"/>
<gene>
    <name evidence="11" type="ordered locus">Tlie_0210</name>
</gene>
<dbReference type="GO" id="GO:0051539">
    <property type="term" value="F:4 iron, 4 sulfur cluster binding"/>
    <property type="evidence" value="ECO:0007669"/>
    <property type="project" value="UniProtKB-KW"/>
</dbReference>
<dbReference type="InterPro" id="IPR011538">
    <property type="entry name" value="Nuo51_FMN-bd"/>
</dbReference>
<dbReference type="EMBL" id="CP003096">
    <property type="protein sequence ID" value="AER65954.1"/>
    <property type="molecule type" value="Genomic_DNA"/>
</dbReference>
<keyword evidence="2" id="KW-0004">4Fe-4S</keyword>
<feature type="domain" description="NADH-ubiquinone oxidoreductase 51kDa subunit FMN-binding" evidence="8">
    <location>
        <begin position="11"/>
        <end position="147"/>
    </location>
</feature>
<dbReference type="InterPro" id="IPR019554">
    <property type="entry name" value="Soluble_ligand-bd"/>
</dbReference>
<dbReference type="InterPro" id="IPR017054">
    <property type="entry name" value="PduS"/>
</dbReference>
<dbReference type="InterPro" id="IPR037225">
    <property type="entry name" value="Nuo51_FMN-bd_sf"/>
</dbReference>
<dbReference type="Gene3D" id="3.40.50.11540">
    <property type="entry name" value="NADH-ubiquinone oxidoreductase 51kDa subunit"/>
    <property type="match status" value="1"/>
</dbReference>
<dbReference type="Proteomes" id="UP000005868">
    <property type="component" value="Chromosome"/>
</dbReference>
<dbReference type="Gene3D" id="1.10.1060.10">
    <property type="entry name" value="Alpha-helical ferredoxin"/>
    <property type="match status" value="1"/>
</dbReference>
<name>G7V6C5_THELD</name>
<dbReference type="STRING" id="580340.Tlie_0210"/>
<keyword evidence="3" id="KW-0479">Metal-binding</keyword>